<evidence type="ECO:0000259" key="9">
    <source>
        <dbReference type="PROSITE" id="PS50151"/>
    </source>
</evidence>
<dbReference type="CDD" id="cd10434">
    <property type="entry name" value="GIY-YIG_UvrC_Cho"/>
    <property type="match status" value="1"/>
</dbReference>
<keyword evidence="1 7" id="KW-0963">Cytoplasm</keyword>
<dbReference type="SUPFAM" id="SSF46600">
    <property type="entry name" value="C-terminal UvrC-binding domain of UvrB"/>
    <property type="match status" value="1"/>
</dbReference>
<dbReference type="SUPFAM" id="SSF47781">
    <property type="entry name" value="RuvA domain 2-like"/>
    <property type="match status" value="1"/>
</dbReference>
<dbReference type="GO" id="GO:0003677">
    <property type="term" value="F:DNA binding"/>
    <property type="evidence" value="ECO:0007669"/>
    <property type="project" value="UniProtKB-UniRule"/>
</dbReference>
<keyword evidence="6 7" id="KW-0742">SOS response</keyword>
<gene>
    <name evidence="7" type="primary">uvrC</name>
    <name evidence="12" type="ORF">COO92_00340</name>
</gene>
<dbReference type="Pfam" id="PF02151">
    <property type="entry name" value="UVR"/>
    <property type="match status" value="1"/>
</dbReference>
<dbReference type="Pfam" id="PF22920">
    <property type="entry name" value="UvrC_RNaseH"/>
    <property type="match status" value="1"/>
</dbReference>
<keyword evidence="4 7" id="KW-0267">Excision nuclease</keyword>
<accession>A0A2N3LAP0</accession>
<dbReference type="InterPro" id="IPR047296">
    <property type="entry name" value="GIY-YIG_UvrC_Cho"/>
</dbReference>
<dbReference type="PROSITE" id="PS50165">
    <property type="entry name" value="UVRC"/>
    <property type="match status" value="1"/>
</dbReference>
<dbReference type="Pfam" id="PF14520">
    <property type="entry name" value="HHH_5"/>
    <property type="match status" value="1"/>
</dbReference>
<comment type="subcellular location">
    <subcellularLocation>
        <location evidence="7">Cytoplasm</location>
    </subcellularLocation>
</comment>
<evidence type="ECO:0000256" key="8">
    <source>
        <dbReference type="SAM" id="MobiDB-lite"/>
    </source>
</evidence>
<comment type="function">
    <text evidence="7">The UvrABC repair system catalyzes the recognition and processing of DNA lesions. UvrC both incises the 5' and 3' sides of the lesion. The N-terminal half is responsible for the 3' incision and the C-terminal half is responsible for the 5' incision.</text>
</comment>
<dbReference type="Gene3D" id="3.30.420.340">
    <property type="entry name" value="UvrC, RNAse H endonuclease domain"/>
    <property type="match status" value="1"/>
</dbReference>
<keyword evidence="13" id="KW-1185">Reference proteome</keyword>
<feature type="region of interest" description="Disordered" evidence="8">
    <location>
        <begin position="1"/>
        <end position="20"/>
    </location>
</feature>
<dbReference type="Pfam" id="PF08459">
    <property type="entry name" value="UvrC_RNaseH_dom"/>
    <property type="match status" value="1"/>
</dbReference>
<dbReference type="GO" id="GO:0006289">
    <property type="term" value="P:nucleotide-excision repair"/>
    <property type="evidence" value="ECO:0007669"/>
    <property type="project" value="UniProtKB-UniRule"/>
</dbReference>
<reference evidence="12 13" key="1">
    <citation type="submission" date="2017-09" db="EMBL/GenBank/DDBJ databases">
        <title>Biodiversity and function of Thalassospira species in the particle-attached aromatic-hydrocarbon-degrading consortia from the surface seawater of the China South Sea.</title>
        <authorList>
            <person name="Dong C."/>
            <person name="Lai Q."/>
            <person name="Shao Z."/>
        </authorList>
    </citation>
    <scope>NUCLEOTIDE SEQUENCE [LARGE SCALE GENOMIC DNA]</scope>
    <source>
        <strain evidence="12 13">139Z-12</strain>
    </source>
</reference>
<evidence type="ECO:0000256" key="5">
    <source>
        <dbReference type="ARBA" id="ARBA00023204"/>
    </source>
</evidence>
<dbReference type="NCBIfam" id="TIGR00194">
    <property type="entry name" value="uvrC"/>
    <property type="match status" value="1"/>
</dbReference>
<dbReference type="Gene3D" id="3.40.1440.10">
    <property type="entry name" value="GIY-YIG endonuclease"/>
    <property type="match status" value="1"/>
</dbReference>
<dbReference type="GO" id="GO:0009381">
    <property type="term" value="F:excinuclease ABC activity"/>
    <property type="evidence" value="ECO:0007669"/>
    <property type="project" value="UniProtKB-UniRule"/>
</dbReference>
<evidence type="ECO:0000259" key="11">
    <source>
        <dbReference type="PROSITE" id="PS50165"/>
    </source>
</evidence>
<evidence type="ECO:0000256" key="4">
    <source>
        <dbReference type="ARBA" id="ARBA00022881"/>
    </source>
</evidence>
<dbReference type="InterPro" id="IPR001162">
    <property type="entry name" value="UvrC_RNase_H_dom"/>
</dbReference>
<dbReference type="PANTHER" id="PTHR30562">
    <property type="entry name" value="UVRC/OXIDOREDUCTASE"/>
    <property type="match status" value="1"/>
</dbReference>
<evidence type="ECO:0000256" key="3">
    <source>
        <dbReference type="ARBA" id="ARBA00022769"/>
    </source>
</evidence>
<dbReference type="Pfam" id="PF01541">
    <property type="entry name" value="GIY-YIG"/>
    <property type="match status" value="1"/>
</dbReference>
<dbReference type="GO" id="GO:0005737">
    <property type="term" value="C:cytoplasm"/>
    <property type="evidence" value="ECO:0007669"/>
    <property type="project" value="UniProtKB-SubCell"/>
</dbReference>
<evidence type="ECO:0000256" key="1">
    <source>
        <dbReference type="ARBA" id="ARBA00022490"/>
    </source>
</evidence>
<name>A0A2N3LAP0_9PROT</name>
<dbReference type="InterPro" id="IPR000305">
    <property type="entry name" value="GIY-YIG_endonuc"/>
</dbReference>
<dbReference type="FunFam" id="3.30.420.340:FF:000001">
    <property type="entry name" value="UvrABC system protein C"/>
    <property type="match status" value="1"/>
</dbReference>
<comment type="subunit">
    <text evidence="7">Interacts with UvrB in an incision complex.</text>
</comment>
<dbReference type="InterPro" id="IPR035901">
    <property type="entry name" value="GIY-YIG_endonuc_sf"/>
</dbReference>
<dbReference type="AlphaFoldDB" id="A0A2N3LAP0"/>
<dbReference type="NCBIfam" id="NF001824">
    <property type="entry name" value="PRK00558.1-5"/>
    <property type="match status" value="1"/>
</dbReference>
<dbReference type="SUPFAM" id="SSF82771">
    <property type="entry name" value="GIY-YIG endonuclease"/>
    <property type="match status" value="1"/>
</dbReference>
<evidence type="ECO:0000313" key="13">
    <source>
        <dbReference type="Proteomes" id="UP000233332"/>
    </source>
</evidence>
<keyword evidence="3 7" id="KW-0228">DNA excision</keyword>
<feature type="domain" description="UvrC family homology region profile" evidence="11">
    <location>
        <begin position="288"/>
        <end position="517"/>
    </location>
</feature>
<comment type="similarity">
    <text evidence="7">Belongs to the UvrC family.</text>
</comment>
<dbReference type="SMART" id="SM00465">
    <property type="entry name" value="GIYc"/>
    <property type="match status" value="1"/>
</dbReference>
<dbReference type="GO" id="GO:0009432">
    <property type="term" value="P:SOS response"/>
    <property type="evidence" value="ECO:0007669"/>
    <property type="project" value="UniProtKB-UniRule"/>
</dbReference>
<dbReference type="PANTHER" id="PTHR30562:SF1">
    <property type="entry name" value="UVRABC SYSTEM PROTEIN C"/>
    <property type="match status" value="1"/>
</dbReference>
<dbReference type="InterPro" id="IPR038476">
    <property type="entry name" value="UvrC_RNase_H_dom_sf"/>
</dbReference>
<dbReference type="HAMAP" id="MF_00203">
    <property type="entry name" value="UvrC"/>
    <property type="match status" value="1"/>
</dbReference>
<keyword evidence="2 7" id="KW-0227">DNA damage</keyword>
<comment type="caution">
    <text evidence="12">The sequence shown here is derived from an EMBL/GenBank/DDBJ whole genome shotgun (WGS) entry which is preliminary data.</text>
</comment>
<dbReference type="InterPro" id="IPR001943">
    <property type="entry name" value="UVR_dom"/>
</dbReference>
<dbReference type="Gene3D" id="1.10.150.20">
    <property type="entry name" value="5' to 3' exonuclease, C-terminal subdomain"/>
    <property type="match status" value="1"/>
</dbReference>
<dbReference type="FunFam" id="3.40.1440.10:FF:000001">
    <property type="entry name" value="UvrABC system protein C"/>
    <property type="match status" value="1"/>
</dbReference>
<dbReference type="GO" id="GO:0009380">
    <property type="term" value="C:excinuclease repair complex"/>
    <property type="evidence" value="ECO:0007669"/>
    <property type="project" value="InterPro"/>
</dbReference>
<proteinExistence type="inferred from homology"/>
<dbReference type="InterPro" id="IPR010994">
    <property type="entry name" value="RuvA_2-like"/>
</dbReference>
<dbReference type="InterPro" id="IPR050066">
    <property type="entry name" value="UvrABC_protein_C"/>
</dbReference>
<evidence type="ECO:0000256" key="6">
    <source>
        <dbReference type="ARBA" id="ARBA00023236"/>
    </source>
</evidence>
<protein>
    <recommendedName>
        <fullName evidence="7">UvrABC system protein C</fullName>
        <shortName evidence="7">Protein UvrC</shortName>
    </recommendedName>
    <alternativeName>
        <fullName evidence="7">Excinuclease ABC subunit C</fullName>
    </alternativeName>
</protein>
<dbReference type="EMBL" id="NXGX01000001">
    <property type="protein sequence ID" value="PKR59862.1"/>
    <property type="molecule type" value="Genomic_DNA"/>
</dbReference>
<dbReference type="InterPro" id="IPR036876">
    <property type="entry name" value="UVR_dom_sf"/>
</dbReference>
<organism evidence="12 13">
    <name type="scientific">Thalassospira lohafexi</name>
    <dbReference type="NCBI Taxonomy" id="744227"/>
    <lineage>
        <taxon>Bacteria</taxon>
        <taxon>Pseudomonadati</taxon>
        <taxon>Pseudomonadota</taxon>
        <taxon>Alphaproteobacteria</taxon>
        <taxon>Rhodospirillales</taxon>
        <taxon>Thalassospiraceae</taxon>
        <taxon>Thalassospira</taxon>
    </lineage>
</organism>
<feature type="domain" description="UVR" evidence="9">
    <location>
        <begin position="237"/>
        <end position="272"/>
    </location>
</feature>
<evidence type="ECO:0000256" key="7">
    <source>
        <dbReference type="HAMAP-Rule" id="MF_00203"/>
    </source>
</evidence>
<evidence type="ECO:0000313" key="12">
    <source>
        <dbReference type="EMBL" id="PKR59862.1"/>
    </source>
</evidence>
<evidence type="ECO:0000256" key="2">
    <source>
        <dbReference type="ARBA" id="ARBA00022763"/>
    </source>
</evidence>
<dbReference type="PROSITE" id="PS50164">
    <property type="entry name" value="GIY_YIG"/>
    <property type="match status" value="1"/>
</dbReference>
<dbReference type="PROSITE" id="PS50151">
    <property type="entry name" value="UVR"/>
    <property type="match status" value="1"/>
</dbReference>
<evidence type="ECO:0000259" key="10">
    <source>
        <dbReference type="PROSITE" id="PS50164"/>
    </source>
</evidence>
<dbReference type="Gene3D" id="4.10.860.10">
    <property type="entry name" value="UVR domain"/>
    <property type="match status" value="1"/>
</dbReference>
<dbReference type="InterPro" id="IPR004791">
    <property type="entry name" value="UvrC"/>
</dbReference>
<feature type="domain" description="GIY-YIG" evidence="10">
    <location>
        <begin position="49"/>
        <end position="127"/>
    </location>
</feature>
<sequence>MKPPVSSDMPGGDDAPKREIGLSLDGDTLEGGAARGVEAIKNALKTMPGSAGVYRMLDDKDRVLYVGKAKNLKKRVVSYTRIMQVPLRIARMIAQTVRMEIITTHTEAEALLLESNLIKKLKPRYNILLRDDKSFPYILITELHDYPRIVKHRGARAKDGSCFGPFASAWAVNNTINHLQRAFLLRSCTDAVFSNRSRPCLLYQIKRCSAPCVDRISKPDYDGLVDICRDFLTGRSQNIVKQLESDMLAASEKMDFEQAAMYRDRIRALSQIRSHQDINLEGVEEADVIALHHEGGQSCVQVFFFRSGSNYGNRSYFPRHEQSAEIPEILSAFVGQFYADKPAPKQIFLSHEIEGQELVQTALGVNNDRKIELLVPKRGGKRKLVEHALTNAKDALGRRMAESATQRKLLEDLADKLDLENTPERIEVYDNSHTQGTNMVGGMIAAGPEGFIKNAYRKFNIKGDIAPGDDFAMMREVLTRRFARAQKDDPDRENGTWPDLCLIDGGLGQLGVAKAVLEDLGIEDVMLVGVAKGVDRNAGKEVLHIPGKAPVRLDMKDPVLYFIQRLRDEAHRWAIGTHRAKRAKQIGKSVLDSVPGVGGARKKALLHHFGSARGVADAGLSDLEAVGGISAALARKIYDHFHGEN</sequence>
<dbReference type="Proteomes" id="UP000233332">
    <property type="component" value="Unassembled WGS sequence"/>
</dbReference>
<keyword evidence="5 7" id="KW-0234">DNA repair</keyword>